<protein>
    <recommendedName>
        <fullName evidence="2">Reverse transcriptase domain-containing protein</fullName>
    </recommendedName>
</protein>
<dbReference type="EMBL" id="HBGV01010192">
    <property type="protein sequence ID" value="CAD9494310.1"/>
    <property type="molecule type" value="Transcribed_RNA"/>
</dbReference>
<reference evidence="1" key="1">
    <citation type="submission" date="2021-01" db="EMBL/GenBank/DDBJ databases">
        <authorList>
            <person name="Corre E."/>
            <person name="Pelletier E."/>
            <person name="Niang G."/>
            <person name="Scheremetjew M."/>
            <person name="Finn R."/>
            <person name="Kale V."/>
            <person name="Holt S."/>
            <person name="Cochrane G."/>
            <person name="Meng A."/>
            <person name="Brown T."/>
            <person name="Cohen L."/>
        </authorList>
    </citation>
    <scope>NUCLEOTIDE SEQUENCE</scope>
    <source>
        <strain evidence="1">CCMP826</strain>
    </source>
</reference>
<proteinExistence type="predicted"/>
<dbReference type="AlphaFoldDB" id="A0A7S2MNV9"/>
<accession>A0A7S2MNV9</accession>
<evidence type="ECO:0008006" key="2">
    <source>
        <dbReference type="Google" id="ProtNLM"/>
    </source>
</evidence>
<evidence type="ECO:0000313" key="1">
    <source>
        <dbReference type="EMBL" id="CAD9494310.1"/>
    </source>
</evidence>
<name>A0A7S2MNV9_9STRA</name>
<sequence>MQHAAPSECASPLSEAPSLAEVRAAIKRMANGKSPGPSDISSDAYKAMTWMEPNPDDEDSNADAEYNLGILHSILVEFWEGRLDIKGWKTGSLRPIPKKGDLSNPNKWCPICLLEITYKVLASIIARRINPIVRDDGLESQCGCLNSKGCQDALFALKSALQIR</sequence>
<organism evidence="1">
    <name type="scientific">Helicotheca tamesis</name>
    <dbReference type="NCBI Taxonomy" id="374047"/>
    <lineage>
        <taxon>Eukaryota</taxon>
        <taxon>Sar</taxon>
        <taxon>Stramenopiles</taxon>
        <taxon>Ochrophyta</taxon>
        <taxon>Bacillariophyta</taxon>
        <taxon>Mediophyceae</taxon>
        <taxon>Lithodesmiophycidae</taxon>
        <taxon>Lithodesmiales</taxon>
        <taxon>Lithodesmiaceae</taxon>
        <taxon>Helicotheca</taxon>
    </lineage>
</organism>
<dbReference type="PANTHER" id="PTHR19446">
    <property type="entry name" value="REVERSE TRANSCRIPTASES"/>
    <property type="match status" value="1"/>
</dbReference>
<gene>
    <name evidence="1" type="ORF">HTAM1171_LOCUS6321</name>
</gene>